<dbReference type="EMBL" id="LN890563">
    <property type="protein sequence ID" value="CUS22034.1"/>
    <property type="molecule type" value="Genomic_DNA"/>
</dbReference>
<sequence>MSDSPKVWRCYMLTRGISDDTLARLITEPLNNGLNVNLRRSDFQHARMYHIQDKEKLHGEIMLFQDTPNPESEFMACLMSFGSEAESQTLLFRAFKYWVIENTESLIEEIKFGDKLKLNIADKVLAKNWKGIKIDFAPQTDQNRLKKLELEISAADVCLLSAGERERVVSNRVFAHLYRETGLHASKLPITDLKIEGHASITTDWFRLLRGSDPMAVADIANAVLEAFNDERMIA</sequence>
<accession>A0A0P1KQU2</accession>
<keyword evidence="2" id="KW-1185">Reference proteome</keyword>
<dbReference type="AlphaFoldDB" id="A0A0P1KQU2"/>
<organism evidence="1 2">
    <name type="scientific">Lachancea quebecensis</name>
    <dbReference type="NCBI Taxonomy" id="1654605"/>
    <lineage>
        <taxon>Eukaryota</taxon>
        <taxon>Fungi</taxon>
        <taxon>Dikarya</taxon>
        <taxon>Ascomycota</taxon>
        <taxon>Saccharomycotina</taxon>
        <taxon>Saccharomycetes</taxon>
        <taxon>Saccharomycetales</taxon>
        <taxon>Saccharomycetaceae</taxon>
        <taxon>Lachancea</taxon>
    </lineage>
</organism>
<gene>
    <name evidence="1" type="ORF">LAQU0_S04e06656g</name>
</gene>
<proteinExistence type="predicted"/>
<evidence type="ECO:0000313" key="2">
    <source>
        <dbReference type="Proteomes" id="UP000236544"/>
    </source>
</evidence>
<protein>
    <submittedName>
        <fullName evidence="1">LAQU0S04e06656g1_1</fullName>
    </submittedName>
</protein>
<evidence type="ECO:0000313" key="1">
    <source>
        <dbReference type="EMBL" id="CUS22034.1"/>
    </source>
</evidence>
<dbReference type="Proteomes" id="UP000236544">
    <property type="component" value="Unassembled WGS sequence"/>
</dbReference>
<name>A0A0P1KQU2_9SACH</name>
<dbReference type="OrthoDB" id="10308453at2759"/>
<reference evidence="2" key="1">
    <citation type="submission" date="2015-10" db="EMBL/GenBank/DDBJ databases">
        <authorList>
            <person name="Devillers H."/>
        </authorList>
    </citation>
    <scope>NUCLEOTIDE SEQUENCE [LARGE SCALE GENOMIC DNA]</scope>
</reference>